<reference evidence="1 2" key="1">
    <citation type="submission" date="2019-08" db="EMBL/GenBank/DDBJ databases">
        <title>Deep-cultivation of Planctomycetes and their phenomic and genomic characterization uncovers novel biology.</title>
        <authorList>
            <person name="Wiegand S."/>
            <person name="Jogler M."/>
            <person name="Boedeker C."/>
            <person name="Pinto D."/>
            <person name="Vollmers J."/>
            <person name="Rivas-Marin E."/>
            <person name="Kohn T."/>
            <person name="Peeters S.H."/>
            <person name="Heuer A."/>
            <person name="Rast P."/>
            <person name="Oberbeckmann S."/>
            <person name="Bunk B."/>
            <person name="Jeske O."/>
            <person name="Meyerdierks A."/>
            <person name="Storesund J.E."/>
            <person name="Kallscheuer N."/>
            <person name="Luecker S."/>
            <person name="Lage O.M."/>
            <person name="Pohl T."/>
            <person name="Merkel B.J."/>
            <person name="Hornburger P."/>
            <person name="Mueller R.-W."/>
            <person name="Bruemmer F."/>
            <person name="Labrenz M."/>
            <person name="Spormann A.M."/>
            <person name="Op den Camp H."/>
            <person name="Overmann J."/>
            <person name="Amann R."/>
            <person name="Jetten M.S.M."/>
            <person name="Mascher T."/>
            <person name="Medema M.H."/>
            <person name="Devos D.P."/>
            <person name="Kaster A.-K."/>
            <person name="Ovreas L."/>
            <person name="Rohde M."/>
            <person name="Galperin M.Y."/>
            <person name="Jogler C."/>
        </authorList>
    </citation>
    <scope>NUCLEOTIDE SEQUENCE [LARGE SCALE GENOMIC DNA]</scope>
    <source>
        <strain evidence="1 2">FC18</strain>
    </source>
</reference>
<accession>A0A5B9PA92</accession>
<evidence type="ECO:0000313" key="2">
    <source>
        <dbReference type="Proteomes" id="UP000322214"/>
    </source>
</evidence>
<dbReference type="AlphaFoldDB" id="A0A5B9PA92"/>
<name>A0A5B9PA92_9BACT</name>
<gene>
    <name evidence="1" type="ORF">MFFC18_17110</name>
</gene>
<proteinExistence type="predicted"/>
<dbReference type="RefSeq" id="WP_075085522.1">
    <property type="nucleotide sequence ID" value="NZ_CP042912.1"/>
</dbReference>
<evidence type="ECO:0000313" key="1">
    <source>
        <dbReference type="EMBL" id="QEG21850.1"/>
    </source>
</evidence>
<dbReference type="EMBL" id="CP042912">
    <property type="protein sequence ID" value="QEG21850.1"/>
    <property type="molecule type" value="Genomic_DNA"/>
</dbReference>
<dbReference type="Proteomes" id="UP000322214">
    <property type="component" value="Chromosome"/>
</dbReference>
<keyword evidence="2" id="KW-1185">Reference proteome</keyword>
<dbReference type="STRING" id="980251.GCA_001642875_03312"/>
<sequence>MSDDEIQEIGNGGDRLHIPGLDWESPAELSASAYRQADVRFEDRLSVLPKHGFCLWPEDGEDWIHPGDLEVARTLIPSKRIFRKEDCSDEILGRMGYVEYSYGDVAFRGLPTLWHEVASEGYEIGDTVELKSGYGKLRPIIADIAGMFWNRHEQVIEYALIKNGVPQPNRYQSSQFRLCMKIGVAPTPRQKALLNRENSLNGL</sequence>
<organism evidence="1 2">
    <name type="scientific">Mariniblastus fucicola</name>
    <dbReference type="NCBI Taxonomy" id="980251"/>
    <lineage>
        <taxon>Bacteria</taxon>
        <taxon>Pseudomonadati</taxon>
        <taxon>Planctomycetota</taxon>
        <taxon>Planctomycetia</taxon>
        <taxon>Pirellulales</taxon>
        <taxon>Pirellulaceae</taxon>
        <taxon>Mariniblastus</taxon>
    </lineage>
</organism>
<protein>
    <submittedName>
        <fullName evidence="1">Uncharacterized protein</fullName>
    </submittedName>
</protein>
<dbReference type="KEGG" id="mff:MFFC18_17110"/>